<proteinExistence type="predicted"/>
<dbReference type="AlphaFoldDB" id="A0A428PL12"/>
<evidence type="ECO:0000313" key="2">
    <source>
        <dbReference type="EMBL" id="RSL53751.1"/>
    </source>
</evidence>
<evidence type="ECO:0000313" key="3">
    <source>
        <dbReference type="Proteomes" id="UP000288168"/>
    </source>
</evidence>
<dbReference type="Pfam" id="PF23549">
    <property type="entry name" value="Zn_ribbon_GRF_2"/>
    <property type="match status" value="1"/>
</dbReference>
<accession>A0A428PL12</accession>
<gene>
    <name evidence="2" type="ORF">CEP54_010235</name>
</gene>
<reference evidence="2 3" key="1">
    <citation type="submission" date="2017-06" db="EMBL/GenBank/DDBJ databases">
        <title>Comparative genomic analysis of Ambrosia Fusariam Clade fungi.</title>
        <authorList>
            <person name="Stajich J.E."/>
            <person name="Carrillo J."/>
            <person name="Kijimoto T."/>
            <person name="Eskalen A."/>
            <person name="O'Donnell K."/>
            <person name="Kasson M."/>
        </authorList>
    </citation>
    <scope>NUCLEOTIDE SEQUENCE [LARGE SCALE GENOMIC DNA]</scope>
    <source>
        <strain evidence="2 3">NRRL62584</strain>
    </source>
</reference>
<keyword evidence="3" id="KW-1185">Reference proteome</keyword>
<organism evidence="2 3">
    <name type="scientific">Fusarium duplospermum</name>
    <dbReference type="NCBI Taxonomy" id="1325734"/>
    <lineage>
        <taxon>Eukaryota</taxon>
        <taxon>Fungi</taxon>
        <taxon>Dikarya</taxon>
        <taxon>Ascomycota</taxon>
        <taxon>Pezizomycotina</taxon>
        <taxon>Sordariomycetes</taxon>
        <taxon>Hypocreomycetidae</taxon>
        <taxon>Hypocreales</taxon>
        <taxon>Nectriaceae</taxon>
        <taxon>Fusarium</taxon>
        <taxon>Fusarium solani species complex</taxon>
    </lineage>
</organism>
<sequence length="133" mass="15392">MSKADRSFPLRSVPICPRYDCRRVAERGVVSRASRNGNVDRPYYYCNFGHASVFVTWDDERGIDARNPLCRCGKRSRRDQSYDSHPREWYACSSGECSFKERIRTVGCDTNYPHDQRAGDDLDADGDFIMYQS</sequence>
<dbReference type="InterPro" id="IPR056444">
    <property type="entry name" value="Zn_ribbon_GRF_2"/>
</dbReference>
<evidence type="ECO:0000259" key="1">
    <source>
        <dbReference type="Pfam" id="PF23549"/>
    </source>
</evidence>
<protein>
    <recommendedName>
        <fullName evidence="1">GRF-like zinc ribbon domain-containing protein</fullName>
    </recommendedName>
</protein>
<name>A0A428PL12_9HYPO</name>
<dbReference type="Proteomes" id="UP000288168">
    <property type="component" value="Unassembled WGS sequence"/>
</dbReference>
<dbReference type="OrthoDB" id="4469945at2759"/>
<comment type="caution">
    <text evidence="2">The sequence shown here is derived from an EMBL/GenBank/DDBJ whole genome shotgun (WGS) entry which is preliminary data.</text>
</comment>
<dbReference type="EMBL" id="NKCI01000119">
    <property type="protein sequence ID" value="RSL53751.1"/>
    <property type="molecule type" value="Genomic_DNA"/>
</dbReference>
<feature type="domain" description="GRF-like zinc ribbon" evidence="1">
    <location>
        <begin position="14"/>
        <end position="61"/>
    </location>
</feature>